<keyword evidence="2" id="KW-1185">Reference proteome</keyword>
<proteinExistence type="predicted"/>
<evidence type="ECO:0000313" key="1">
    <source>
        <dbReference type="EMBL" id="MFC5719645.1"/>
    </source>
</evidence>
<evidence type="ECO:0000313" key="2">
    <source>
        <dbReference type="Proteomes" id="UP001596083"/>
    </source>
</evidence>
<organism evidence="1 2">
    <name type="scientific">Streptomyces gamaensis</name>
    <dbReference type="NCBI Taxonomy" id="1763542"/>
    <lineage>
        <taxon>Bacteria</taxon>
        <taxon>Bacillati</taxon>
        <taxon>Actinomycetota</taxon>
        <taxon>Actinomycetes</taxon>
        <taxon>Kitasatosporales</taxon>
        <taxon>Streptomycetaceae</taxon>
        <taxon>Streptomyces</taxon>
    </lineage>
</organism>
<accession>A0ABW0YSW6</accession>
<name>A0ABW0YSW6_9ACTN</name>
<protein>
    <recommendedName>
        <fullName evidence="3">DNA-binding protein</fullName>
    </recommendedName>
</protein>
<reference evidence="2" key="1">
    <citation type="journal article" date="2019" name="Int. J. Syst. Evol. Microbiol.">
        <title>The Global Catalogue of Microorganisms (GCM) 10K type strain sequencing project: providing services to taxonomists for standard genome sequencing and annotation.</title>
        <authorList>
            <consortium name="The Broad Institute Genomics Platform"/>
            <consortium name="The Broad Institute Genome Sequencing Center for Infectious Disease"/>
            <person name="Wu L."/>
            <person name="Ma J."/>
        </authorList>
    </citation>
    <scope>NUCLEOTIDE SEQUENCE [LARGE SCALE GENOMIC DNA]</scope>
    <source>
        <strain evidence="2">CGMCC 4.7304</strain>
    </source>
</reference>
<dbReference type="RefSeq" id="WP_390314753.1">
    <property type="nucleotide sequence ID" value="NZ_JBHSPB010000003.1"/>
</dbReference>
<comment type="caution">
    <text evidence="1">The sequence shown here is derived from an EMBL/GenBank/DDBJ whole genome shotgun (WGS) entry which is preliminary data.</text>
</comment>
<evidence type="ECO:0008006" key="3">
    <source>
        <dbReference type="Google" id="ProtNLM"/>
    </source>
</evidence>
<dbReference type="EMBL" id="JBHSPB010000003">
    <property type="protein sequence ID" value="MFC5719645.1"/>
    <property type="molecule type" value="Genomic_DNA"/>
</dbReference>
<sequence>MIATTAALREPVPEAVHPSPPAVRPMPAVFEGMSLPVRTAAGLLGLTPWTISHLIERGVLETVYSGAYRYVTLTSIMAYRRLGR</sequence>
<gene>
    <name evidence="1" type="ORF">ACFP1Z_05560</name>
</gene>
<dbReference type="Proteomes" id="UP001596083">
    <property type="component" value="Unassembled WGS sequence"/>
</dbReference>